<reference evidence="2" key="1">
    <citation type="submission" date="2020-11" db="EMBL/GenBank/DDBJ databases">
        <authorList>
            <consortium name="DOE Joint Genome Institute"/>
            <person name="Ahrendt S."/>
            <person name="Riley R."/>
            <person name="Andreopoulos W."/>
            <person name="Labutti K."/>
            <person name="Pangilinan J."/>
            <person name="Ruiz-Duenas F.J."/>
            <person name="Barrasa J.M."/>
            <person name="Sanchez-Garcia M."/>
            <person name="Camarero S."/>
            <person name="Miyauchi S."/>
            <person name="Serrano A."/>
            <person name="Linde D."/>
            <person name="Babiker R."/>
            <person name="Drula E."/>
            <person name="Ayuso-Fernandez I."/>
            <person name="Pacheco R."/>
            <person name="Padilla G."/>
            <person name="Ferreira P."/>
            <person name="Barriuso J."/>
            <person name="Kellner H."/>
            <person name="Castanera R."/>
            <person name="Alfaro M."/>
            <person name="Ramirez L."/>
            <person name="Pisabarro A.G."/>
            <person name="Kuo A."/>
            <person name="Tritt A."/>
            <person name="Lipzen A."/>
            <person name="He G."/>
            <person name="Yan M."/>
            <person name="Ng V."/>
            <person name="Cullen D."/>
            <person name="Martin F."/>
            <person name="Rosso M.-N."/>
            <person name="Henrissat B."/>
            <person name="Hibbett D."/>
            <person name="Martinez A.T."/>
            <person name="Grigoriev I.V."/>
        </authorList>
    </citation>
    <scope>NUCLEOTIDE SEQUENCE</scope>
    <source>
        <strain evidence="2">AH 40177</strain>
    </source>
</reference>
<evidence type="ECO:0000313" key="2">
    <source>
        <dbReference type="EMBL" id="KAF9072227.1"/>
    </source>
</evidence>
<dbReference type="Proteomes" id="UP000772434">
    <property type="component" value="Unassembled WGS sequence"/>
</dbReference>
<keyword evidence="3" id="KW-1185">Reference proteome</keyword>
<comment type="caution">
    <text evidence="2">The sequence shown here is derived from an EMBL/GenBank/DDBJ whole genome shotgun (WGS) entry which is preliminary data.</text>
</comment>
<feature type="compositionally biased region" description="Polar residues" evidence="1">
    <location>
        <begin position="60"/>
        <end position="81"/>
    </location>
</feature>
<name>A0A9P5UAN8_9AGAR</name>
<accession>A0A9P5UAN8</accession>
<evidence type="ECO:0000313" key="3">
    <source>
        <dbReference type="Proteomes" id="UP000772434"/>
    </source>
</evidence>
<feature type="compositionally biased region" description="Polar residues" evidence="1">
    <location>
        <begin position="29"/>
        <end position="48"/>
    </location>
</feature>
<sequence length="166" mass="17469">MNSQQNRPSTSRHSPADEDADQEALAAPGSQTQAVSDAQGLASTSPLAFQSPRPCATGGRPNTHSGTHNLASPFSSQSAHPTSRMEPITAGSSRIILPLPQLHRAPTPARGDTLIQETTSLHGAIDPKGIRFGHPVPFRPSVMMGPPSGFSAADLERQFDQLYGLA</sequence>
<dbReference type="EMBL" id="JADNRY010000025">
    <property type="protein sequence ID" value="KAF9072227.1"/>
    <property type="molecule type" value="Genomic_DNA"/>
</dbReference>
<protein>
    <submittedName>
        <fullName evidence="2">Uncharacterized protein</fullName>
    </submittedName>
</protein>
<proteinExistence type="predicted"/>
<evidence type="ECO:0000256" key="1">
    <source>
        <dbReference type="SAM" id="MobiDB-lite"/>
    </source>
</evidence>
<feature type="region of interest" description="Disordered" evidence="1">
    <location>
        <begin position="1"/>
        <end position="94"/>
    </location>
</feature>
<gene>
    <name evidence="2" type="ORF">BDP27DRAFT_1445744</name>
</gene>
<dbReference type="AlphaFoldDB" id="A0A9P5UAN8"/>
<feature type="compositionally biased region" description="Polar residues" evidence="1">
    <location>
        <begin position="1"/>
        <end position="13"/>
    </location>
</feature>
<organism evidence="2 3">
    <name type="scientific">Rhodocollybia butyracea</name>
    <dbReference type="NCBI Taxonomy" id="206335"/>
    <lineage>
        <taxon>Eukaryota</taxon>
        <taxon>Fungi</taxon>
        <taxon>Dikarya</taxon>
        <taxon>Basidiomycota</taxon>
        <taxon>Agaricomycotina</taxon>
        <taxon>Agaricomycetes</taxon>
        <taxon>Agaricomycetidae</taxon>
        <taxon>Agaricales</taxon>
        <taxon>Marasmiineae</taxon>
        <taxon>Omphalotaceae</taxon>
        <taxon>Rhodocollybia</taxon>
    </lineage>
</organism>